<organism evidence="2 3">
    <name type="scientific">Streptomyces qaidamensis</name>
    <dbReference type="NCBI Taxonomy" id="1783515"/>
    <lineage>
        <taxon>Bacteria</taxon>
        <taxon>Bacillati</taxon>
        <taxon>Actinomycetota</taxon>
        <taxon>Actinomycetes</taxon>
        <taxon>Kitasatosporales</taxon>
        <taxon>Streptomycetaceae</taxon>
        <taxon>Streptomyces</taxon>
        <taxon>Streptomyces aurantiacus group</taxon>
    </lineage>
</organism>
<feature type="transmembrane region" description="Helical" evidence="1">
    <location>
        <begin position="6"/>
        <end position="24"/>
    </location>
</feature>
<dbReference type="STRING" id="1783515.A4E84_14960"/>
<evidence type="ECO:0000256" key="1">
    <source>
        <dbReference type="SAM" id="Phobius"/>
    </source>
</evidence>
<dbReference type="Proteomes" id="UP000076096">
    <property type="component" value="Chromosome"/>
</dbReference>
<keyword evidence="1" id="KW-0812">Transmembrane</keyword>
<proteinExistence type="predicted"/>
<protein>
    <recommendedName>
        <fullName evidence="4">DUF3592 domain-containing protein</fullName>
    </recommendedName>
</protein>
<evidence type="ECO:0000313" key="3">
    <source>
        <dbReference type="Proteomes" id="UP000076096"/>
    </source>
</evidence>
<dbReference type="RefSeq" id="WP_062927056.1">
    <property type="nucleotide sequence ID" value="NZ_CP015098.1"/>
</dbReference>
<keyword evidence="3" id="KW-1185">Reference proteome</keyword>
<accession>A0A143BZV0</accession>
<evidence type="ECO:0000313" key="2">
    <source>
        <dbReference type="EMBL" id="AMW10692.1"/>
    </source>
</evidence>
<dbReference type="AlphaFoldDB" id="A0A143BZV0"/>
<sequence length="164" mass="17793">MDVIFYVVPGLIMALAVFMAYRVVRRWLQIRGAWNSGLTAEGRCLRTFTTVGGGHGETSVRTTLHHVYEFIAHDGRVIRFEEDGGPATTVEGDYVTVHYTDGRQVVATAQAPSRVKQAVGAIGILAFLGVVVVFCAGFVVTYSQAFGEYGDVVFSVDSRTSVVP</sequence>
<gene>
    <name evidence="2" type="ORF">A4E84_14960</name>
</gene>
<reference evidence="3" key="1">
    <citation type="submission" date="2016-04" db="EMBL/GenBank/DDBJ databases">
        <authorList>
            <person name="Zhang B."/>
        </authorList>
    </citation>
    <scope>NUCLEOTIDE SEQUENCE [LARGE SCALE GENOMIC DNA]</scope>
    <source>
        <strain evidence="3">S10</strain>
    </source>
</reference>
<dbReference type="EMBL" id="CP015098">
    <property type="protein sequence ID" value="AMW10692.1"/>
    <property type="molecule type" value="Genomic_DNA"/>
</dbReference>
<feature type="transmembrane region" description="Helical" evidence="1">
    <location>
        <begin position="118"/>
        <end position="140"/>
    </location>
</feature>
<keyword evidence="1" id="KW-0472">Membrane</keyword>
<keyword evidence="1" id="KW-1133">Transmembrane helix</keyword>
<dbReference type="KEGG" id="stsi:A4E84_14960"/>
<evidence type="ECO:0008006" key="4">
    <source>
        <dbReference type="Google" id="ProtNLM"/>
    </source>
</evidence>
<name>A0A143BZV0_9ACTN</name>